<dbReference type="RefSeq" id="WP_264791342.1">
    <property type="nucleotide sequence ID" value="NZ_AP026867.1"/>
</dbReference>
<feature type="region of interest" description="Disordered" evidence="1">
    <location>
        <begin position="1"/>
        <end position="56"/>
    </location>
</feature>
<feature type="compositionally biased region" description="Polar residues" evidence="1">
    <location>
        <begin position="110"/>
        <end position="119"/>
    </location>
</feature>
<sequence length="524" mass="57880">MPERDYIQEEEKHNINAKTWQDSSNLTTQAPHEKEITEANSIQQEAPPKASKEEQLALEKWRNSSDFQAGLQDILPTDTAATPSEQDINLRNFIEKWQREHDESEDDNSEMTATENTTGLPDDLKSGLEALSGISLDDVKVYYNSPLPALYNTHAFAQGTNIYIGPGQKKHLAHEAWHVIQQKQGRVKPTLQMEVEGNSVDVNQRKDLESEAEKIHQQVPVGNDKIQQVANSNKKKKGKKLGTKNEVLQGAFVTPHTTKINDEKLPNESNGGKWSGAELDASKGSPTNGDVRAVSSAVQNLIGGTWVAGHMLNKHLGGSGTNWENITAISSADNSAHHSQVERSAKEAFANGELKEYWTVITERATLVHKGTNDTIDGLASKMNAGWKDSNNKVQKNTVINLGPRSGIPGVENWSVTYKSTGHSSGELASSTTKITSEETYYAMTDGVVSHYITNPDDAKKAVNLLIVNDYIPNQPIKKSFDEEDLMILISNLLIERRIDGPEQVDKFLKPLLLEALDSDTLML</sequence>
<gene>
    <name evidence="3" type="ORF">AsAng_0007040</name>
</gene>
<evidence type="ECO:0000313" key="3">
    <source>
        <dbReference type="EMBL" id="BDS09999.1"/>
    </source>
</evidence>
<organism evidence="3 4">
    <name type="scientific">Aureispira anguillae</name>
    <dbReference type="NCBI Taxonomy" id="2864201"/>
    <lineage>
        <taxon>Bacteria</taxon>
        <taxon>Pseudomonadati</taxon>
        <taxon>Bacteroidota</taxon>
        <taxon>Saprospiria</taxon>
        <taxon>Saprospirales</taxon>
        <taxon>Saprospiraceae</taxon>
        <taxon>Aureispira</taxon>
    </lineage>
</organism>
<dbReference type="Proteomes" id="UP001060919">
    <property type="component" value="Chromosome"/>
</dbReference>
<reference evidence="3" key="1">
    <citation type="submission" date="2022-09" db="EMBL/GenBank/DDBJ databases">
        <title>Aureispira anguillicida sp. nov., isolated from Leptocephalus of Japanese eel Anguilla japonica.</title>
        <authorList>
            <person name="Yuasa K."/>
            <person name="Mekata T."/>
            <person name="Ikunari K."/>
        </authorList>
    </citation>
    <scope>NUCLEOTIDE SEQUENCE</scope>
    <source>
        <strain evidence="3">EL160426</strain>
    </source>
</reference>
<dbReference type="EMBL" id="AP026867">
    <property type="protein sequence ID" value="BDS09999.1"/>
    <property type="molecule type" value="Genomic_DNA"/>
</dbReference>
<dbReference type="InterPro" id="IPR025295">
    <property type="entry name" value="eCIS_core_dom"/>
</dbReference>
<evidence type="ECO:0000259" key="2">
    <source>
        <dbReference type="Pfam" id="PF13699"/>
    </source>
</evidence>
<proteinExistence type="predicted"/>
<feature type="compositionally biased region" description="Polar residues" evidence="1">
    <location>
        <begin position="16"/>
        <end position="30"/>
    </location>
</feature>
<feature type="compositionally biased region" description="Basic and acidic residues" evidence="1">
    <location>
        <begin position="1"/>
        <end position="14"/>
    </location>
</feature>
<dbReference type="KEGG" id="aup:AsAng_0007040"/>
<feature type="region of interest" description="Disordered" evidence="1">
    <location>
        <begin position="254"/>
        <end position="288"/>
    </location>
</feature>
<protein>
    <submittedName>
        <fullName evidence="3">DUF4157 domain-containing protein</fullName>
    </submittedName>
</protein>
<dbReference type="Pfam" id="PF13699">
    <property type="entry name" value="eCIS_core"/>
    <property type="match status" value="1"/>
</dbReference>
<evidence type="ECO:0000256" key="1">
    <source>
        <dbReference type="SAM" id="MobiDB-lite"/>
    </source>
</evidence>
<dbReference type="AlphaFoldDB" id="A0A916DNN2"/>
<keyword evidence="4" id="KW-1185">Reference proteome</keyword>
<accession>A0A916DNN2</accession>
<name>A0A916DNN2_9BACT</name>
<feature type="region of interest" description="Disordered" evidence="1">
    <location>
        <begin position="99"/>
        <end position="124"/>
    </location>
</feature>
<feature type="domain" description="eCIS core" evidence="2">
    <location>
        <begin position="120"/>
        <end position="185"/>
    </location>
</feature>
<evidence type="ECO:0000313" key="4">
    <source>
        <dbReference type="Proteomes" id="UP001060919"/>
    </source>
</evidence>